<sequence length="84" mass="8821">PRKHGVNGAASIIYEKDFLIINPGLSFEVSGKYVVDGVAAKLYSEEKGLPKSGSRDISSLGIHNSEFYQGSGSCAIENGCGELG</sequence>
<reference evidence="2" key="1">
    <citation type="submission" date="2021-01" db="EMBL/GenBank/DDBJ databases">
        <title>Caligus Genome Assembly.</title>
        <authorList>
            <person name="Gallardo-Escarate C."/>
        </authorList>
    </citation>
    <scope>NUCLEOTIDE SEQUENCE [LARGE SCALE GENOMIC DNA]</scope>
</reference>
<proteinExistence type="predicted"/>
<dbReference type="AlphaFoldDB" id="A0A7T8K9A8"/>
<gene>
    <name evidence="1" type="ORF">FKW44_010093</name>
</gene>
<evidence type="ECO:0000313" key="1">
    <source>
        <dbReference type="EMBL" id="QQP49420.1"/>
    </source>
</evidence>
<dbReference type="EMBL" id="CP045895">
    <property type="protein sequence ID" value="QQP49420.1"/>
    <property type="molecule type" value="Genomic_DNA"/>
</dbReference>
<name>A0A7T8K9A8_CALRO</name>
<keyword evidence="2" id="KW-1185">Reference proteome</keyword>
<dbReference type="Proteomes" id="UP000595437">
    <property type="component" value="Chromosome 6"/>
</dbReference>
<organism evidence="1 2">
    <name type="scientific">Caligus rogercresseyi</name>
    <name type="common">Sea louse</name>
    <dbReference type="NCBI Taxonomy" id="217165"/>
    <lineage>
        <taxon>Eukaryota</taxon>
        <taxon>Metazoa</taxon>
        <taxon>Ecdysozoa</taxon>
        <taxon>Arthropoda</taxon>
        <taxon>Crustacea</taxon>
        <taxon>Multicrustacea</taxon>
        <taxon>Hexanauplia</taxon>
        <taxon>Copepoda</taxon>
        <taxon>Siphonostomatoida</taxon>
        <taxon>Caligidae</taxon>
        <taxon>Caligus</taxon>
    </lineage>
</organism>
<accession>A0A7T8K9A8</accession>
<protein>
    <submittedName>
        <fullName evidence="1">LOC100908673</fullName>
    </submittedName>
</protein>
<feature type="non-terminal residue" evidence="1">
    <location>
        <position position="1"/>
    </location>
</feature>
<evidence type="ECO:0000313" key="2">
    <source>
        <dbReference type="Proteomes" id="UP000595437"/>
    </source>
</evidence>